<evidence type="ECO:0000256" key="1">
    <source>
        <dbReference type="SAM" id="MobiDB-lite"/>
    </source>
</evidence>
<name>A0ABR8WYQ7_9MICO</name>
<keyword evidence="4" id="KW-1185">Reference proteome</keyword>
<dbReference type="Pfam" id="PF07812">
    <property type="entry name" value="TfuA"/>
    <property type="match status" value="1"/>
</dbReference>
<dbReference type="RefSeq" id="WP_191727262.1">
    <property type="nucleotide sequence ID" value="NZ_JACSPY010000018.1"/>
</dbReference>
<dbReference type="InterPro" id="IPR012924">
    <property type="entry name" value="TfuA_core"/>
</dbReference>
<proteinExistence type="predicted"/>
<dbReference type="EMBL" id="JACSPY010000018">
    <property type="protein sequence ID" value="MBD8021726.1"/>
    <property type="molecule type" value="Genomic_DNA"/>
</dbReference>
<feature type="region of interest" description="Disordered" evidence="1">
    <location>
        <begin position="251"/>
        <end position="270"/>
    </location>
</feature>
<evidence type="ECO:0000259" key="2">
    <source>
        <dbReference type="Pfam" id="PF07812"/>
    </source>
</evidence>
<dbReference type="Proteomes" id="UP000651517">
    <property type="component" value="Unassembled WGS sequence"/>
</dbReference>
<evidence type="ECO:0000313" key="4">
    <source>
        <dbReference type="Proteomes" id="UP000651517"/>
    </source>
</evidence>
<evidence type="ECO:0000313" key="3">
    <source>
        <dbReference type="EMBL" id="MBD8021726.1"/>
    </source>
</evidence>
<organism evidence="3 4">
    <name type="scientific">Brevibacterium gallinarum</name>
    <dbReference type="NCBI Taxonomy" id="2762220"/>
    <lineage>
        <taxon>Bacteria</taxon>
        <taxon>Bacillati</taxon>
        <taxon>Actinomycetota</taxon>
        <taxon>Actinomycetes</taxon>
        <taxon>Micrococcales</taxon>
        <taxon>Brevibacteriaceae</taxon>
        <taxon>Brevibacterium</taxon>
    </lineage>
</organism>
<sequence>MTGPHSRTRQLHVFCGPTITAAQARLRLSQPAEFHPPARCGSIEALHGQACDVLIIDGIFEGAPAVWHKEILSLLSSGARVFGCSSMGALRAVETEPWGARGLGSIAAAYRAGRIAADDVVALAHADSDDEHRPLSVPLADLDDHAQAAVAAGVLSPAAAAACVEAAESLFYADRSWNAILQPLPVTTRSAFRSFAAARTGLKTRDAESALQALPQLLAEPAEAADPAFPPAEPNQPTQQLRRLRHTLLSRAHSAASQPQTTPQDPDLPYDALRAGLVRALLAQGAAPDLTAPTPGEACAELAGSLGISADALPAWARSRHLSDTDLIRFATVQSLLQQAWDRYGDEAAAAVPDHLLAVDVGRQLAADRADDGREAQT</sequence>
<reference evidence="3 4" key="1">
    <citation type="submission" date="2020-08" db="EMBL/GenBank/DDBJ databases">
        <title>A Genomic Blueprint of the Chicken Gut Microbiome.</title>
        <authorList>
            <person name="Gilroy R."/>
            <person name="Ravi A."/>
            <person name="Getino M."/>
            <person name="Pursley I."/>
            <person name="Horton D.L."/>
            <person name="Alikhan N.-F."/>
            <person name="Baker D."/>
            <person name="Gharbi K."/>
            <person name="Hall N."/>
            <person name="Watson M."/>
            <person name="Adriaenssens E.M."/>
            <person name="Foster-Nyarko E."/>
            <person name="Jarju S."/>
            <person name="Secka A."/>
            <person name="Antonio M."/>
            <person name="Oren A."/>
            <person name="Chaudhuri R."/>
            <person name="La Ragione R.M."/>
            <person name="Hildebrand F."/>
            <person name="Pallen M.J."/>
        </authorList>
    </citation>
    <scope>NUCLEOTIDE SEQUENCE [LARGE SCALE GENOMIC DNA]</scope>
    <source>
        <strain evidence="3 4">Re57</strain>
    </source>
</reference>
<protein>
    <recommendedName>
        <fullName evidence="2">TfuA-like core domain-containing protein</fullName>
    </recommendedName>
</protein>
<feature type="domain" description="TfuA-like core" evidence="2">
    <location>
        <begin position="57"/>
        <end position="176"/>
    </location>
</feature>
<comment type="caution">
    <text evidence="3">The sequence shown here is derived from an EMBL/GenBank/DDBJ whole genome shotgun (WGS) entry which is preliminary data.</text>
</comment>
<accession>A0ABR8WYQ7</accession>
<gene>
    <name evidence="3" type="ORF">H9634_13145</name>
</gene>